<dbReference type="PROSITE" id="PS00301">
    <property type="entry name" value="G_TR_1"/>
    <property type="match status" value="1"/>
</dbReference>
<evidence type="ECO:0000313" key="17">
    <source>
        <dbReference type="Proteomes" id="UP000032430"/>
    </source>
</evidence>
<dbReference type="STRING" id="1212491.LFA_0774"/>
<organism evidence="16 17">
    <name type="scientific">Legionella fallonii LLAP-10</name>
    <dbReference type="NCBI Taxonomy" id="1212491"/>
    <lineage>
        <taxon>Bacteria</taxon>
        <taxon>Pseudomonadati</taxon>
        <taxon>Pseudomonadota</taxon>
        <taxon>Gammaproteobacteria</taxon>
        <taxon>Legionellales</taxon>
        <taxon>Legionellaceae</taxon>
        <taxon>Legionella</taxon>
    </lineage>
</organism>
<evidence type="ECO:0000256" key="10">
    <source>
        <dbReference type="ARBA" id="ARBA00023134"/>
    </source>
</evidence>
<proteinExistence type="inferred from homology"/>
<keyword evidence="11" id="KW-0511">Multifunctional enzyme</keyword>
<dbReference type="NCBIfam" id="TIGR02034">
    <property type="entry name" value="CysN"/>
    <property type="match status" value="1"/>
</dbReference>
<feature type="binding site" evidence="13">
    <location>
        <begin position="109"/>
        <end position="113"/>
    </location>
    <ligand>
        <name>GTP</name>
        <dbReference type="ChEBI" id="CHEBI:37565"/>
    </ligand>
</feature>
<evidence type="ECO:0000256" key="8">
    <source>
        <dbReference type="ARBA" id="ARBA00022741"/>
    </source>
</evidence>
<dbReference type="InterPro" id="IPR054696">
    <property type="entry name" value="GTP-eEF1A_C"/>
</dbReference>
<comment type="function">
    <text evidence="13">With CysD forms the ATP sulfurylase (ATPS) that catalyzes the adenylation of sulfate producing adenosine 5'-phosphosulfate (APS) and diphosphate, the first enzymatic step in sulfur assimilation pathway. APS synthesis involves the formation of a high-energy phosphoric-sulfuric acid anhydride bond driven by GTP hydrolysis by CysN coupled to ATP hydrolysis by CysD.</text>
</comment>
<comment type="function">
    <text evidence="2">APS kinase catalyzes the synthesis of activated sulfate.</text>
</comment>
<comment type="pathway">
    <text evidence="13">Sulfur metabolism; hydrogen sulfide biosynthesis; sulfite from sulfate: step 1/3.</text>
</comment>
<dbReference type="SUPFAM" id="SSF50447">
    <property type="entry name" value="Translation proteins"/>
    <property type="match status" value="1"/>
</dbReference>
<dbReference type="AlphaFoldDB" id="A0A098G164"/>
<keyword evidence="10 13" id="KW-0342">GTP-binding</keyword>
<evidence type="ECO:0000256" key="6">
    <source>
        <dbReference type="ARBA" id="ARBA00022679"/>
    </source>
</evidence>
<gene>
    <name evidence="16" type="primary">cysNC</name>
    <name evidence="14" type="synonym">cysC</name>
    <name evidence="13" type="synonym">cysN</name>
    <name evidence="16" type="ORF">LFA_0774</name>
</gene>
<dbReference type="Pfam" id="PF00009">
    <property type="entry name" value="GTP_EFTU"/>
    <property type="match status" value="1"/>
</dbReference>
<keyword evidence="17" id="KW-1185">Reference proteome</keyword>
<dbReference type="Pfam" id="PF01583">
    <property type="entry name" value="APS_kinase"/>
    <property type="match status" value="1"/>
</dbReference>
<comment type="pathway">
    <text evidence="3 14">Sulfur metabolism; hydrogen sulfide biosynthesis; sulfite from sulfate: step 2/3.</text>
</comment>
<dbReference type="InterPro" id="IPR011779">
    <property type="entry name" value="SO4_adenylTrfase_lsu"/>
</dbReference>
<dbReference type="Pfam" id="PF03144">
    <property type="entry name" value="GTP_EFTU_D2"/>
    <property type="match status" value="1"/>
</dbReference>
<keyword evidence="14" id="KW-0418">Kinase</keyword>
<dbReference type="GO" id="GO:0000103">
    <property type="term" value="P:sulfate assimilation"/>
    <property type="evidence" value="ECO:0007669"/>
    <property type="project" value="UniProtKB-UniRule"/>
</dbReference>
<feature type="active site" description="Phosphoserine intermediate" evidence="14">
    <location>
        <position position="540"/>
    </location>
</feature>
<comment type="catalytic activity">
    <reaction evidence="12 13">
        <text>sulfate + ATP + H(+) = adenosine 5'-phosphosulfate + diphosphate</text>
        <dbReference type="Rhea" id="RHEA:18133"/>
        <dbReference type="ChEBI" id="CHEBI:15378"/>
        <dbReference type="ChEBI" id="CHEBI:16189"/>
        <dbReference type="ChEBI" id="CHEBI:30616"/>
        <dbReference type="ChEBI" id="CHEBI:33019"/>
        <dbReference type="ChEBI" id="CHEBI:58243"/>
        <dbReference type="EC" id="2.7.7.4"/>
    </reaction>
</comment>
<protein>
    <recommendedName>
        <fullName evidence="13 14">Multifunctional fusion protein</fullName>
    </recommendedName>
    <domain>
        <recommendedName>
            <fullName evidence="13">Sulfate adenylyltransferase subunit 1</fullName>
            <ecNumber evidence="13">2.7.7.4</ecNumber>
        </recommendedName>
        <alternativeName>
            <fullName evidence="13">ATP-sulfurylase large subunit</fullName>
        </alternativeName>
        <alternativeName>
            <fullName evidence="13">Sulfate adenylate transferase</fullName>
            <shortName evidence="13">SAT</shortName>
        </alternativeName>
    </domain>
    <domain>
        <recommendedName>
            <fullName evidence="14">Adenylyl-sulfate kinase</fullName>
            <ecNumber evidence="14">2.7.1.25</ecNumber>
        </recommendedName>
        <alternativeName>
            <fullName evidence="14">APS kinase</fullName>
        </alternativeName>
        <alternativeName>
            <fullName evidence="14">ATP adenosine-5'-phosphosulfate 3'-phosphotransferase</fullName>
        </alternativeName>
        <alternativeName>
            <fullName evidence="14">Adenosine-5'-phosphosulfate kinase</fullName>
        </alternativeName>
    </domain>
</protein>
<dbReference type="NCBIfam" id="NF004035">
    <property type="entry name" value="PRK05506.1"/>
    <property type="match status" value="1"/>
</dbReference>
<dbReference type="Proteomes" id="UP000032430">
    <property type="component" value="Chromosome I"/>
</dbReference>
<feature type="binding site" evidence="14">
    <location>
        <begin position="466"/>
        <end position="473"/>
    </location>
    <ligand>
        <name>ATP</name>
        <dbReference type="ChEBI" id="CHEBI:30616"/>
    </ligand>
</feature>
<keyword evidence="8 13" id="KW-0547">Nucleotide-binding</keyword>
<comment type="subunit">
    <text evidence="13">Heterodimer composed of CysD, the smaller subunit, and CysN.</text>
</comment>
<dbReference type="EC" id="2.7.7.4" evidence="13"/>
<dbReference type="InterPro" id="IPR050100">
    <property type="entry name" value="TRAFAC_GTPase_members"/>
</dbReference>
<feature type="binding site" evidence="13">
    <location>
        <begin position="164"/>
        <end position="167"/>
    </location>
    <ligand>
        <name>GTP</name>
        <dbReference type="ChEBI" id="CHEBI:37565"/>
    </ligand>
</feature>
<accession>A0A098G164</accession>
<dbReference type="PROSITE" id="PS51722">
    <property type="entry name" value="G_TR_2"/>
    <property type="match status" value="1"/>
</dbReference>
<keyword evidence="9 13" id="KW-0067">ATP-binding</keyword>
<comment type="similarity">
    <text evidence="14">Belongs to the APS kinase family.</text>
</comment>
<keyword evidence="7 13" id="KW-0548">Nucleotidyltransferase</keyword>
<dbReference type="InterPro" id="IPR000795">
    <property type="entry name" value="T_Tr_GTP-bd_dom"/>
</dbReference>
<comment type="similarity">
    <text evidence="13">Belongs to the TRAFAC class translation factor GTPase superfamily. Classic translation factor GTPase family. CysN/NodQ subfamily.</text>
</comment>
<dbReference type="GO" id="GO:0004781">
    <property type="term" value="F:sulfate adenylyltransferase (ATP) activity"/>
    <property type="evidence" value="ECO:0007669"/>
    <property type="project" value="UniProtKB-UniRule"/>
</dbReference>
<comment type="function">
    <text evidence="14">Catalyzes the synthesis of activated sulfate.</text>
</comment>
<dbReference type="CDD" id="cd02027">
    <property type="entry name" value="APSK"/>
    <property type="match status" value="1"/>
</dbReference>
<evidence type="ECO:0000256" key="2">
    <source>
        <dbReference type="ARBA" id="ARBA00002357"/>
    </source>
</evidence>
<evidence type="ECO:0000256" key="14">
    <source>
        <dbReference type="HAMAP-Rule" id="MF_00065"/>
    </source>
</evidence>
<dbReference type="EMBL" id="LN614827">
    <property type="protein sequence ID" value="CEG56223.1"/>
    <property type="molecule type" value="Genomic_DNA"/>
</dbReference>
<dbReference type="CDD" id="cd03695">
    <property type="entry name" value="CysN_NodQ_II"/>
    <property type="match status" value="1"/>
</dbReference>
<dbReference type="GO" id="GO:0005525">
    <property type="term" value="F:GTP binding"/>
    <property type="evidence" value="ECO:0007669"/>
    <property type="project" value="UniProtKB-UniRule"/>
</dbReference>
<evidence type="ECO:0000256" key="9">
    <source>
        <dbReference type="ARBA" id="ARBA00022840"/>
    </source>
</evidence>
<dbReference type="InterPro" id="IPR004161">
    <property type="entry name" value="EFTu-like_2"/>
</dbReference>
<dbReference type="HAMAP" id="MF_00065">
    <property type="entry name" value="Adenylyl_sulf_kinase"/>
    <property type="match status" value="1"/>
</dbReference>
<dbReference type="FunFam" id="3.40.50.300:FF:000119">
    <property type="entry name" value="Sulfate adenylyltransferase subunit 1"/>
    <property type="match status" value="1"/>
</dbReference>
<dbReference type="UniPathway" id="UPA00140">
    <property type="reaction ID" value="UER00204"/>
</dbReference>
<evidence type="ECO:0000256" key="11">
    <source>
        <dbReference type="ARBA" id="ARBA00023268"/>
    </source>
</evidence>
<evidence type="ECO:0000256" key="3">
    <source>
        <dbReference type="ARBA" id="ARBA00004806"/>
    </source>
</evidence>
<dbReference type="GO" id="GO:0003924">
    <property type="term" value="F:GTPase activity"/>
    <property type="evidence" value="ECO:0007669"/>
    <property type="project" value="InterPro"/>
</dbReference>
<dbReference type="InterPro" id="IPR002891">
    <property type="entry name" value="APS"/>
</dbReference>
<dbReference type="InterPro" id="IPR044138">
    <property type="entry name" value="CysN_II"/>
</dbReference>
<keyword evidence="14" id="KW-0597">Phosphoprotein</keyword>
<feature type="binding site" evidence="13">
    <location>
        <begin position="30"/>
        <end position="37"/>
    </location>
    <ligand>
        <name>GTP</name>
        <dbReference type="ChEBI" id="CHEBI:37565"/>
    </ligand>
</feature>
<evidence type="ECO:0000256" key="12">
    <source>
        <dbReference type="ARBA" id="ARBA00049370"/>
    </source>
</evidence>
<comment type="catalytic activity">
    <reaction evidence="1 14">
        <text>adenosine 5'-phosphosulfate + ATP = 3'-phosphoadenylyl sulfate + ADP + H(+)</text>
        <dbReference type="Rhea" id="RHEA:24152"/>
        <dbReference type="ChEBI" id="CHEBI:15378"/>
        <dbReference type="ChEBI" id="CHEBI:30616"/>
        <dbReference type="ChEBI" id="CHEBI:58243"/>
        <dbReference type="ChEBI" id="CHEBI:58339"/>
        <dbReference type="ChEBI" id="CHEBI:456216"/>
        <dbReference type="EC" id="2.7.1.25"/>
    </reaction>
</comment>
<dbReference type="CDD" id="cd04166">
    <property type="entry name" value="CysN_ATPS"/>
    <property type="match status" value="1"/>
</dbReference>
<dbReference type="InterPro" id="IPR027417">
    <property type="entry name" value="P-loop_NTPase"/>
</dbReference>
<keyword evidence="6 13" id="KW-0808">Transferase</keyword>
<sequence>MYKDDLAKTDFTSYLNMHDQKDLLRFITCGSVDDGKSTLIGRLLYESQLIYDDQLCALTKDSKKFGTTNEELDLALLVDGLIAEREQGITIDVAYRYFTTAKRKFIVADTPGHEQYTRNMATGASTAHAAVIIIDARKGVLTQTRRHSFIVNMLGVQHLILAVNKMDLVQYDQNVYERIKTEYQQFAQSLGIQQVYSIPISALKEDNVVKQSSHMPWYQGPSLLQYLEEIPVESSRRLEPFRMAVQWVNRPHLDFRGITGRVISGTIKPGDTIKILPGNQQTTVSRIVSYDGDLQQAQAGQSITITVSDELDISRGDMLCSAEKPCEVADQFAVSLLWMSETPMVASRQYLFKSNTMTTLCTLGKPKHCIDMHTLSHLATNDFRLNDIGDCDLFLERSIAYSSYKTNKELGSFILIDRLTHATVAAGFIHSQLRYLSQSPGQAFSVNKNHRAAIKGQKPVVLWFTGLSGSGKSTIANLVEYELNLKRKHSMLLDGDLIRHGLNRDLDFSVSGRAENIRRVIEIAKLMVDAGLITLVSFISPFQEERDRARKYIGQEQFLELFVDAPLAVVEQRDVKGLYKKARLGEITEFTGISSPYEAPLAPDLHINTEILTPHQAMQSVIELLVKRNFIG</sequence>
<comment type="similarity">
    <text evidence="5">In the N-terminal section; belongs to the TRAFAC class translation factor GTPase superfamily. Classic translation factor GTPase family. CysN/NodQ subfamily.</text>
</comment>
<evidence type="ECO:0000313" key="16">
    <source>
        <dbReference type="EMBL" id="CEG56223.1"/>
    </source>
</evidence>
<dbReference type="InterPro" id="IPR044139">
    <property type="entry name" value="CysN_NoDQ_III"/>
</dbReference>
<evidence type="ECO:0000256" key="13">
    <source>
        <dbReference type="HAMAP-Rule" id="MF_00062"/>
    </source>
</evidence>
<dbReference type="InterPro" id="IPR041757">
    <property type="entry name" value="CysN_GTP-bd"/>
</dbReference>
<dbReference type="EC" id="2.7.1.25" evidence="14"/>
<feature type="domain" description="Tr-type G" evidence="15">
    <location>
        <begin position="21"/>
        <end position="236"/>
    </location>
</feature>
<dbReference type="SUPFAM" id="SSF52540">
    <property type="entry name" value="P-loop containing nucleoside triphosphate hydrolases"/>
    <property type="match status" value="2"/>
</dbReference>
<dbReference type="HOGENOM" id="CLU_007265_5_3_6"/>
<name>A0A098G164_9GAMM</name>
<dbReference type="PANTHER" id="PTHR23115">
    <property type="entry name" value="TRANSLATION FACTOR"/>
    <property type="match status" value="1"/>
</dbReference>
<dbReference type="OrthoDB" id="9804504at2"/>
<evidence type="ECO:0000256" key="4">
    <source>
        <dbReference type="ARBA" id="ARBA00005438"/>
    </source>
</evidence>
<dbReference type="Gene3D" id="3.40.50.300">
    <property type="entry name" value="P-loop containing nucleotide triphosphate hydrolases"/>
    <property type="match status" value="2"/>
</dbReference>
<dbReference type="InterPro" id="IPR009000">
    <property type="entry name" value="Transl_B-barrel_sf"/>
</dbReference>
<dbReference type="Gene3D" id="2.40.30.10">
    <property type="entry name" value="Translation factors"/>
    <property type="match status" value="2"/>
</dbReference>
<dbReference type="PRINTS" id="PR00315">
    <property type="entry name" value="ELONGATNFCT"/>
</dbReference>
<evidence type="ECO:0000256" key="5">
    <source>
        <dbReference type="ARBA" id="ARBA00007237"/>
    </source>
</evidence>
<dbReference type="RefSeq" id="WP_045094932.1">
    <property type="nucleotide sequence ID" value="NZ_LN614827.1"/>
</dbReference>
<dbReference type="NCBIfam" id="TIGR00455">
    <property type="entry name" value="apsK"/>
    <property type="match status" value="1"/>
</dbReference>
<reference evidence="16" key="1">
    <citation type="submission" date="2014-09" db="EMBL/GenBank/DDBJ databases">
        <authorList>
            <person name="GOMEZ-VALERO Laura"/>
        </authorList>
    </citation>
    <scope>NUCLEOTIDE SEQUENCE</scope>
    <source>
        <strain evidence="16">LLAP-10</strain>
    </source>
</reference>
<evidence type="ECO:0000259" key="15">
    <source>
        <dbReference type="PROSITE" id="PS51722"/>
    </source>
</evidence>
<dbReference type="Pfam" id="PF22594">
    <property type="entry name" value="GTP-eEF1A_C"/>
    <property type="match status" value="1"/>
</dbReference>
<dbReference type="CDD" id="cd04095">
    <property type="entry name" value="CysN_NoDQ_III"/>
    <property type="match status" value="1"/>
</dbReference>
<dbReference type="NCBIfam" id="NF003013">
    <property type="entry name" value="PRK03846.1"/>
    <property type="match status" value="1"/>
</dbReference>
<dbReference type="SUPFAM" id="SSF50465">
    <property type="entry name" value="EF-Tu/eEF-1alpha/eIF2-gamma C-terminal domain"/>
    <property type="match status" value="1"/>
</dbReference>
<dbReference type="GO" id="GO:0004020">
    <property type="term" value="F:adenylylsulfate kinase activity"/>
    <property type="evidence" value="ECO:0007669"/>
    <property type="project" value="UniProtKB-UniRule"/>
</dbReference>
<dbReference type="NCBIfam" id="NF003478">
    <property type="entry name" value="PRK05124.1"/>
    <property type="match status" value="1"/>
</dbReference>
<dbReference type="InterPro" id="IPR059117">
    <property type="entry name" value="APS_kinase_dom"/>
</dbReference>
<dbReference type="InterPro" id="IPR031157">
    <property type="entry name" value="G_TR_CS"/>
</dbReference>
<dbReference type="KEGG" id="lfa:LFA_0774"/>
<dbReference type="HAMAP" id="MF_00062">
    <property type="entry name" value="Sulf_adenylyltr_sub1"/>
    <property type="match status" value="1"/>
</dbReference>
<evidence type="ECO:0000256" key="7">
    <source>
        <dbReference type="ARBA" id="ARBA00022695"/>
    </source>
</evidence>
<evidence type="ECO:0000256" key="1">
    <source>
        <dbReference type="ARBA" id="ARBA00001823"/>
    </source>
</evidence>
<dbReference type="InterPro" id="IPR009001">
    <property type="entry name" value="Transl_elong_EF1A/Init_IF2_C"/>
</dbReference>
<comment type="similarity">
    <text evidence="4">In the C-terminal section; belongs to the APS kinase family.</text>
</comment>
<dbReference type="GO" id="GO:0005524">
    <property type="term" value="F:ATP binding"/>
    <property type="evidence" value="ECO:0007669"/>
    <property type="project" value="UniProtKB-UniRule"/>
</dbReference>
<dbReference type="GO" id="GO:0070814">
    <property type="term" value="P:hydrogen sulfide biosynthetic process"/>
    <property type="evidence" value="ECO:0007669"/>
    <property type="project" value="UniProtKB-UniRule"/>
</dbReference>